<feature type="transmembrane region" description="Helical" evidence="12">
    <location>
        <begin position="236"/>
        <end position="257"/>
    </location>
</feature>
<evidence type="ECO:0000256" key="7">
    <source>
        <dbReference type="ARBA" id="ARBA00022847"/>
    </source>
</evidence>
<protein>
    <recommendedName>
        <fullName evidence="12">Probable potassium transport system protein Kup</fullName>
    </recommendedName>
</protein>
<feature type="transmembrane region" description="Helical" evidence="12">
    <location>
        <begin position="66"/>
        <end position="92"/>
    </location>
</feature>
<dbReference type="Proteomes" id="UP000197215">
    <property type="component" value="Unassembled WGS sequence"/>
</dbReference>
<feature type="transmembrane region" description="Helical" evidence="12">
    <location>
        <begin position="448"/>
        <end position="465"/>
    </location>
</feature>
<comment type="function">
    <text evidence="12">Transport of potassium into the cell. Likely operates as a K(+):H(+) symporter.</text>
</comment>
<comment type="similarity">
    <text evidence="2 12">Belongs to the HAK/KUP transporter (TC 2.A.72) family.</text>
</comment>
<feature type="domain" description="K+ potassium transporter integral membrane" evidence="13">
    <location>
        <begin position="35"/>
        <end position="486"/>
    </location>
</feature>
<feature type="transmembrane region" description="Helical" evidence="12">
    <location>
        <begin position="123"/>
        <end position="143"/>
    </location>
</feature>
<dbReference type="InterPro" id="IPR053952">
    <property type="entry name" value="K_trans_C"/>
</dbReference>
<dbReference type="InterPro" id="IPR023051">
    <property type="entry name" value="Kup"/>
</dbReference>
<comment type="catalytic activity">
    <reaction evidence="12">
        <text>K(+)(in) + H(+)(in) = K(+)(out) + H(+)(out)</text>
        <dbReference type="Rhea" id="RHEA:28490"/>
        <dbReference type="ChEBI" id="CHEBI:15378"/>
        <dbReference type="ChEBI" id="CHEBI:29103"/>
    </reaction>
</comment>
<keyword evidence="4 12" id="KW-1003">Cell membrane</keyword>
<evidence type="ECO:0000256" key="8">
    <source>
        <dbReference type="ARBA" id="ARBA00022958"/>
    </source>
</evidence>
<dbReference type="GO" id="GO:0015079">
    <property type="term" value="F:potassium ion transmembrane transporter activity"/>
    <property type="evidence" value="ECO:0007669"/>
    <property type="project" value="UniProtKB-UniRule"/>
</dbReference>
<evidence type="ECO:0000256" key="1">
    <source>
        <dbReference type="ARBA" id="ARBA00004141"/>
    </source>
</evidence>
<feature type="transmembrane region" description="Helical" evidence="12">
    <location>
        <begin position="361"/>
        <end position="381"/>
    </location>
</feature>
<evidence type="ECO:0000256" key="5">
    <source>
        <dbReference type="ARBA" id="ARBA00022538"/>
    </source>
</evidence>
<organism evidence="15 16">
    <name type="scientific">Polynucleobacter victoriensis</name>
    <dbReference type="NCBI Taxonomy" id="2049319"/>
    <lineage>
        <taxon>Bacteria</taxon>
        <taxon>Pseudomonadati</taxon>
        <taxon>Pseudomonadota</taxon>
        <taxon>Betaproteobacteria</taxon>
        <taxon>Burkholderiales</taxon>
        <taxon>Burkholderiaceae</taxon>
        <taxon>Polynucleobacter</taxon>
    </lineage>
</organism>
<dbReference type="PANTHER" id="PTHR30540:SF79">
    <property type="entry name" value="LOW AFFINITY POTASSIUM TRANSPORT SYSTEM PROTEIN KUP"/>
    <property type="match status" value="1"/>
</dbReference>
<feature type="transmembrane region" description="Helical" evidence="12">
    <location>
        <begin position="163"/>
        <end position="181"/>
    </location>
</feature>
<keyword evidence="7 12" id="KW-0769">Symport</keyword>
<dbReference type="GO" id="GO:0015293">
    <property type="term" value="F:symporter activity"/>
    <property type="evidence" value="ECO:0007669"/>
    <property type="project" value="UniProtKB-UniRule"/>
</dbReference>
<keyword evidence="3 12" id="KW-0813">Transport</keyword>
<dbReference type="EMBL" id="FYEX01000002">
    <property type="protein sequence ID" value="SNC71550.1"/>
    <property type="molecule type" value="Genomic_DNA"/>
</dbReference>
<dbReference type="HAMAP" id="MF_01522">
    <property type="entry name" value="Kup"/>
    <property type="match status" value="1"/>
</dbReference>
<feature type="transmembrane region" description="Helical" evidence="12">
    <location>
        <begin position="31"/>
        <end position="54"/>
    </location>
</feature>
<keyword evidence="5 12" id="KW-0633">Potassium transport</keyword>
<keyword evidence="8 12" id="KW-0630">Potassium</keyword>
<evidence type="ECO:0000256" key="6">
    <source>
        <dbReference type="ARBA" id="ARBA00022692"/>
    </source>
</evidence>
<feature type="transmembrane region" description="Helical" evidence="12">
    <location>
        <begin position="387"/>
        <end position="408"/>
    </location>
</feature>
<evidence type="ECO:0000256" key="2">
    <source>
        <dbReference type="ARBA" id="ARBA00007019"/>
    </source>
</evidence>
<keyword evidence="11 12" id="KW-0472">Membrane</keyword>
<evidence type="ECO:0000256" key="10">
    <source>
        <dbReference type="ARBA" id="ARBA00023065"/>
    </source>
</evidence>
<feature type="transmembrane region" description="Helical" evidence="12">
    <location>
        <begin position="193"/>
        <end position="213"/>
    </location>
</feature>
<dbReference type="Pfam" id="PF22776">
    <property type="entry name" value="K_trans_C"/>
    <property type="match status" value="1"/>
</dbReference>
<dbReference type="OrthoDB" id="9805577at2"/>
<dbReference type="InterPro" id="IPR053951">
    <property type="entry name" value="K_trans_N"/>
</dbReference>
<keyword evidence="10 12" id="KW-0406">Ion transport</keyword>
<dbReference type="Pfam" id="PF02705">
    <property type="entry name" value="K_trans"/>
    <property type="match status" value="1"/>
</dbReference>
<comment type="subcellular location">
    <subcellularLocation>
        <location evidence="12">Cell membrane</location>
        <topology evidence="12">Multi-pass membrane protein</topology>
    </subcellularLocation>
    <subcellularLocation>
        <location evidence="1">Membrane</location>
        <topology evidence="1">Multi-pass membrane protein</topology>
    </subcellularLocation>
</comment>
<dbReference type="AlphaFoldDB" id="A0A212U070"/>
<keyword evidence="16" id="KW-1185">Reference proteome</keyword>
<evidence type="ECO:0000256" key="12">
    <source>
        <dbReference type="HAMAP-Rule" id="MF_01522"/>
    </source>
</evidence>
<evidence type="ECO:0000259" key="14">
    <source>
        <dbReference type="Pfam" id="PF22776"/>
    </source>
</evidence>
<evidence type="ECO:0000313" key="16">
    <source>
        <dbReference type="Proteomes" id="UP000197215"/>
    </source>
</evidence>
<evidence type="ECO:0000313" key="15">
    <source>
        <dbReference type="EMBL" id="SNC71550.1"/>
    </source>
</evidence>
<name>A0A212U070_9BURK</name>
<evidence type="ECO:0000256" key="4">
    <source>
        <dbReference type="ARBA" id="ARBA00022475"/>
    </source>
</evidence>
<evidence type="ECO:0000256" key="11">
    <source>
        <dbReference type="ARBA" id="ARBA00023136"/>
    </source>
</evidence>
<feature type="transmembrane region" description="Helical" evidence="12">
    <location>
        <begin position="269"/>
        <end position="289"/>
    </location>
</feature>
<evidence type="ECO:0000256" key="9">
    <source>
        <dbReference type="ARBA" id="ARBA00022989"/>
    </source>
</evidence>
<dbReference type="GO" id="GO:0005886">
    <property type="term" value="C:plasma membrane"/>
    <property type="evidence" value="ECO:0007669"/>
    <property type="project" value="UniProtKB-SubCell"/>
</dbReference>
<dbReference type="InterPro" id="IPR003855">
    <property type="entry name" value="K+_transporter"/>
</dbReference>
<keyword evidence="9 12" id="KW-1133">Transmembrane helix</keyword>
<gene>
    <name evidence="12" type="primary">kup</name>
    <name evidence="15" type="ORF">SAMN06295916_1299</name>
</gene>
<dbReference type="PANTHER" id="PTHR30540">
    <property type="entry name" value="OSMOTIC STRESS POTASSIUM TRANSPORTER"/>
    <property type="match status" value="1"/>
</dbReference>
<feature type="domain" description="K+ potassium transporter C-terminal" evidence="14">
    <location>
        <begin position="499"/>
        <end position="647"/>
    </location>
</feature>
<feature type="transmembrane region" description="Helical" evidence="12">
    <location>
        <begin position="415"/>
        <end position="436"/>
    </location>
</feature>
<keyword evidence="6 12" id="KW-0812">Transmembrane</keyword>
<reference evidence="15 16" key="1">
    <citation type="submission" date="2017-06" db="EMBL/GenBank/DDBJ databases">
        <authorList>
            <person name="Kim H.J."/>
            <person name="Triplett B.A."/>
        </authorList>
    </citation>
    <scope>NUCLEOTIDE SEQUENCE [LARGE SCALE GENOMIC DNA]</scope>
    <source>
        <strain evidence="15 16">MWH-VicM1</strain>
    </source>
</reference>
<accession>A0A212U070</accession>
<feature type="transmembrane region" description="Helical" evidence="12">
    <location>
        <begin position="309"/>
        <end position="340"/>
    </location>
</feature>
<evidence type="ECO:0000259" key="13">
    <source>
        <dbReference type="Pfam" id="PF02705"/>
    </source>
</evidence>
<proteinExistence type="inferred from homology"/>
<sequence length="647" mass="71763">MAISNPEYSQTSLLKPVELNINEHSHKKGSVAALVLAAIGVVFGDIGTSPLYALKECFSPEHGIPFSQAAVFGIISMMFWAILLVVTFKYVLFVMRADNKGEGGVLSLMALALRSLTTGSASYLTVMMLGMFGACMLYGESVITPAISVLSAVEGLEIATPELKRFVIPITLTILIALFVIQKYGTAAVGKFFGPITLVWFLSLAALGVYNVVKAPQIFGAINPIYAIDFISEHTLMAYIVMGSVVLVVTGVEALYLDMGHFGKKPVRYAWLFLVLPSLLLNYFGQGALLLSDAEAIKNPFYLMVPEWALWPMVGLATAATVIASQAVISGAYSLANQAILLGFLPRMGIQHTSDDERGQIYIPVVNWSLLIMVIFTVIEFRESGNLAAAYGISVTTTMLITTILLAIVMRREWYLNPIMIIGLILSFVVLDLSFWTANLIKVKDGGWYPLIIGLICFTCLITWFKGRKLLRERIVNESIPLEPFVEGLLSHPPHRVEGTAIFLTAHIDYVPVAMLHNLKHNRVLHERVFFLKLSIWDVPYVNDSERLTMKDMGGQIYLVRSVHGFKETPDINKVLALIEAQYDIKFDLMDTSFFLARDTVVPSKLPGMALWRERLFAWMLQNSAKPSDFFQIPTNRVVELGAKIEI</sequence>
<evidence type="ECO:0000256" key="3">
    <source>
        <dbReference type="ARBA" id="ARBA00022448"/>
    </source>
</evidence>